<dbReference type="Proteomes" id="UP001497700">
    <property type="component" value="Unassembled WGS sequence"/>
</dbReference>
<reference evidence="1 2" key="1">
    <citation type="journal article" date="2022" name="New Phytol.">
        <title>Ecological generalism drives hyperdiversity of secondary metabolite gene clusters in xylarialean endophytes.</title>
        <authorList>
            <person name="Franco M.E.E."/>
            <person name="Wisecaver J.H."/>
            <person name="Arnold A.E."/>
            <person name="Ju Y.M."/>
            <person name="Slot J.C."/>
            <person name="Ahrendt S."/>
            <person name="Moore L.P."/>
            <person name="Eastman K.E."/>
            <person name="Scott K."/>
            <person name="Konkel Z."/>
            <person name="Mondo S.J."/>
            <person name="Kuo A."/>
            <person name="Hayes R.D."/>
            <person name="Haridas S."/>
            <person name="Andreopoulos B."/>
            <person name="Riley R."/>
            <person name="LaButti K."/>
            <person name="Pangilinan J."/>
            <person name="Lipzen A."/>
            <person name="Amirebrahimi M."/>
            <person name="Yan J."/>
            <person name="Adam C."/>
            <person name="Keymanesh K."/>
            <person name="Ng V."/>
            <person name="Louie K."/>
            <person name="Northen T."/>
            <person name="Drula E."/>
            <person name="Henrissat B."/>
            <person name="Hsieh H.M."/>
            <person name="Youens-Clark K."/>
            <person name="Lutzoni F."/>
            <person name="Miadlikowska J."/>
            <person name="Eastwood D.C."/>
            <person name="Hamelin R.C."/>
            <person name="Grigoriev I.V."/>
            <person name="U'Ren J.M."/>
        </authorList>
    </citation>
    <scope>NUCLEOTIDE SEQUENCE [LARGE SCALE GENOMIC DNA]</scope>
    <source>
        <strain evidence="1 2">CBS 119005</strain>
    </source>
</reference>
<name>A0ACB9ZFF2_9PEZI</name>
<evidence type="ECO:0000313" key="1">
    <source>
        <dbReference type="EMBL" id="KAI4869909.1"/>
    </source>
</evidence>
<protein>
    <submittedName>
        <fullName evidence="1">Short-chain dehydrogenase/oxidoreductase</fullName>
    </submittedName>
</protein>
<sequence length="281" mass="30530">MAPLYHKALIIGATSGIGQALAAKLHDEGTSVIVTGRRQDRLDAFVASRPTRSSAAVVDITQLASLPSFASGILRQHPDIDCVVLNAGIQRPFDFSRPETVDLAQFTEEFTTNYVAFVHLAAAFIPHLQKLSKEGEGSEKKAHLVFVSTSLALVPTLVRAPGYNASKAALHSWITNLRQQLLDAGFPGLKVTEIFPPAVKTELHDTAHQPDLVNGGELGMPLDAFTEAMWAGLVRGDEQFAVGFAQEWVTDGFEAERTRLFQQGQVQIKAAISKFLKSNQQ</sequence>
<organism evidence="1 2">
    <name type="scientific">Hypoxylon rubiginosum</name>
    <dbReference type="NCBI Taxonomy" id="110542"/>
    <lineage>
        <taxon>Eukaryota</taxon>
        <taxon>Fungi</taxon>
        <taxon>Dikarya</taxon>
        <taxon>Ascomycota</taxon>
        <taxon>Pezizomycotina</taxon>
        <taxon>Sordariomycetes</taxon>
        <taxon>Xylariomycetidae</taxon>
        <taxon>Xylariales</taxon>
        <taxon>Hypoxylaceae</taxon>
        <taxon>Hypoxylon</taxon>
    </lineage>
</organism>
<comment type="caution">
    <text evidence="1">The sequence shown here is derived from an EMBL/GenBank/DDBJ whole genome shotgun (WGS) entry which is preliminary data.</text>
</comment>
<gene>
    <name evidence="1" type="ORF">F4820DRAFT_405451</name>
</gene>
<evidence type="ECO:0000313" key="2">
    <source>
        <dbReference type="Proteomes" id="UP001497700"/>
    </source>
</evidence>
<accession>A0ACB9ZFF2</accession>
<dbReference type="EMBL" id="MU393427">
    <property type="protein sequence ID" value="KAI4869909.1"/>
    <property type="molecule type" value="Genomic_DNA"/>
</dbReference>
<proteinExistence type="predicted"/>
<keyword evidence="2" id="KW-1185">Reference proteome</keyword>